<reference evidence="8" key="1">
    <citation type="journal article" date="2024" name="Antonie Van Leeuwenhoek">
        <title>Isoptericola haloaureus sp. nov., a dimorphic actinobacterium isolated from mangrove sediments of southeast India, implicating biosaline agricultural significance through nitrogen fixation and salt tolerance genes.</title>
        <authorList>
            <person name="Prathaban M."/>
            <person name="Prathiviraj R."/>
            <person name="Ravichandran M."/>
            <person name="Natarajan S.D."/>
            <person name="Sobanaa M."/>
            <person name="Hari Krishna Kumar S."/>
            <person name="Chandrasekar V."/>
            <person name="Selvin J."/>
        </authorList>
    </citation>
    <scope>NUCLEOTIDE SEQUENCE</scope>
    <source>
        <strain evidence="8">MP1014</strain>
    </source>
</reference>
<keyword evidence="5 6" id="KW-0472">Membrane</keyword>
<dbReference type="InterPro" id="IPR018076">
    <property type="entry name" value="T2SS_GspF_dom"/>
</dbReference>
<feature type="transmembrane region" description="Helical" evidence="6">
    <location>
        <begin position="264"/>
        <end position="290"/>
    </location>
</feature>
<evidence type="ECO:0000256" key="5">
    <source>
        <dbReference type="ARBA" id="ARBA00023136"/>
    </source>
</evidence>
<evidence type="ECO:0000256" key="1">
    <source>
        <dbReference type="ARBA" id="ARBA00004651"/>
    </source>
</evidence>
<evidence type="ECO:0000256" key="6">
    <source>
        <dbReference type="SAM" id="Phobius"/>
    </source>
</evidence>
<dbReference type="EMBL" id="JBAGLP010000105">
    <property type="protein sequence ID" value="MEG3613954.1"/>
    <property type="molecule type" value="Genomic_DNA"/>
</dbReference>
<gene>
    <name evidence="8" type="ORF">V5O49_02325</name>
</gene>
<proteinExistence type="predicted"/>
<dbReference type="Proteomes" id="UP001310387">
    <property type="component" value="Unassembled WGS sequence"/>
</dbReference>
<keyword evidence="2" id="KW-1003">Cell membrane</keyword>
<dbReference type="PANTHER" id="PTHR35007">
    <property type="entry name" value="INTEGRAL MEMBRANE PROTEIN-RELATED"/>
    <property type="match status" value="1"/>
</dbReference>
<keyword evidence="3 6" id="KW-0812">Transmembrane</keyword>
<sequence>MTTPVILAVLTVSLAVGLGIWLVFGAFAPERRRAVENLHRGHVATPVARSLTAPTATRPAQASLGRRLTAAPLVGLLERQYVRAGRPPDWPVDRLLTVKLLWAPVGILLVLWAVASNASPLLTGTVFVVAVVTYFLPELLLLSRAQNREQQIQIELADTLDQLTIVVEAGVGFESALSRVAQNGRGVLAEELTRTLQDMRMGLSRRQALEDLAERTAVVDLRRFVRSLLQADAHGVSIGDVLRTQAAEMRVRRRQRAEEKAQRVPVLVLMPLMLCILPVLFIVIMTPVVLDIISAFMYV</sequence>
<feature type="transmembrane region" description="Helical" evidence="6">
    <location>
        <begin position="6"/>
        <end position="28"/>
    </location>
</feature>
<dbReference type="PANTHER" id="PTHR35007:SF2">
    <property type="entry name" value="PILUS ASSEMBLE PROTEIN"/>
    <property type="match status" value="1"/>
</dbReference>
<accession>A0ABU7Z390</accession>
<feature type="transmembrane region" description="Helical" evidence="6">
    <location>
        <begin position="121"/>
        <end position="142"/>
    </location>
</feature>
<dbReference type="Pfam" id="PF00482">
    <property type="entry name" value="T2SSF"/>
    <property type="match status" value="1"/>
</dbReference>
<evidence type="ECO:0000256" key="4">
    <source>
        <dbReference type="ARBA" id="ARBA00022989"/>
    </source>
</evidence>
<name>A0ABU7Z390_9MICO</name>
<evidence type="ECO:0000256" key="2">
    <source>
        <dbReference type="ARBA" id="ARBA00022475"/>
    </source>
</evidence>
<evidence type="ECO:0000313" key="8">
    <source>
        <dbReference type="EMBL" id="MEG3613954.1"/>
    </source>
</evidence>
<evidence type="ECO:0000256" key="3">
    <source>
        <dbReference type="ARBA" id="ARBA00022692"/>
    </source>
</evidence>
<organism evidence="8 9">
    <name type="scientific">Isoptericola haloaureus</name>
    <dbReference type="NCBI Taxonomy" id="1542902"/>
    <lineage>
        <taxon>Bacteria</taxon>
        <taxon>Bacillati</taxon>
        <taxon>Actinomycetota</taxon>
        <taxon>Actinomycetes</taxon>
        <taxon>Micrococcales</taxon>
        <taxon>Promicromonosporaceae</taxon>
        <taxon>Isoptericola</taxon>
    </lineage>
</organism>
<protein>
    <submittedName>
        <fullName evidence="8">Type II secretion system F family protein</fullName>
    </submittedName>
</protein>
<reference evidence="8" key="2">
    <citation type="submission" date="2024-02" db="EMBL/GenBank/DDBJ databases">
        <authorList>
            <person name="Prathaban M."/>
            <person name="Mythili R."/>
            <person name="Sharmila Devi N."/>
            <person name="Sobanaa M."/>
            <person name="Prathiviraj R."/>
            <person name="Selvin J."/>
        </authorList>
    </citation>
    <scope>NUCLEOTIDE SEQUENCE</scope>
    <source>
        <strain evidence="8">MP1014</strain>
    </source>
</reference>
<evidence type="ECO:0000313" key="9">
    <source>
        <dbReference type="Proteomes" id="UP001310387"/>
    </source>
</evidence>
<feature type="transmembrane region" description="Helical" evidence="6">
    <location>
        <begin position="96"/>
        <end position="115"/>
    </location>
</feature>
<comment type="caution">
    <text evidence="8">The sequence shown here is derived from an EMBL/GenBank/DDBJ whole genome shotgun (WGS) entry which is preliminary data.</text>
</comment>
<comment type="subcellular location">
    <subcellularLocation>
        <location evidence="1">Cell membrane</location>
        <topology evidence="1">Multi-pass membrane protein</topology>
    </subcellularLocation>
</comment>
<feature type="domain" description="Type II secretion system protein GspF" evidence="7">
    <location>
        <begin position="160"/>
        <end position="285"/>
    </location>
</feature>
<dbReference type="RefSeq" id="WP_332900817.1">
    <property type="nucleotide sequence ID" value="NZ_JBAGLP010000105.1"/>
</dbReference>
<keyword evidence="9" id="KW-1185">Reference proteome</keyword>
<evidence type="ECO:0000259" key="7">
    <source>
        <dbReference type="Pfam" id="PF00482"/>
    </source>
</evidence>
<keyword evidence="4 6" id="KW-1133">Transmembrane helix</keyword>